<dbReference type="GeneID" id="9165441"/>
<reference key="3">
    <citation type="submission" date="2010-02" db="EMBL/GenBank/DDBJ databases">
        <title>Complete genome sequence of Thermosphaera aggregans type strain (M11TL).</title>
        <authorList>
            <consortium name="US DOE Joint Genome Institute (JGI-PGF)"/>
            <person name="Spring S."/>
            <person name="Lapidus A."/>
            <person name="Munk C."/>
            <person name="Schroeder M."/>
            <person name="Glavina Del Rio T."/>
            <person name="Tice H."/>
            <person name="Copeland A."/>
            <person name="Cheng J.-F."/>
            <person name="Lucas S."/>
            <person name="Chen F."/>
            <person name="Nolan M."/>
            <person name="Bruce D."/>
            <person name="Goodwin L."/>
            <person name="Pitluck S."/>
            <person name="Ivanova N."/>
            <person name="Mavromatis K."/>
            <person name="Ovchinnikova G."/>
            <person name="Pati A."/>
            <person name="Chen A."/>
            <person name="Palaniappan K."/>
            <person name="Land M."/>
            <person name="Hauser L."/>
            <person name="Chang Y.-J."/>
            <person name="Jeffries C.C."/>
            <person name="Brettin T."/>
            <person name="Detter J.C."/>
            <person name="Tapia R."/>
            <person name="Han C."/>
            <person name="Chain P."/>
            <person name="Heimerl T."/>
            <person name="Weik F."/>
            <person name="Goker M."/>
            <person name="Rachel R."/>
            <person name="Bristow J."/>
            <person name="Eisen J.A."/>
            <person name="Markowitz V."/>
            <person name="Hugenholtz P."/>
            <person name="Kyrpides N.C."/>
            <person name="Klenk H.-P."/>
        </authorList>
    </citation>
    <scope>NUCLEOTIDE SEQUENCE</scope>
    <source>
        <strain>DSM 11486</strain>
    </source>
</reference>
<keyword evidence="3" id="KW-1185">Reference proteome</keyword>
<protein>
    <submittedName>
        <fullName evidence="2">Hedgehog/intein hint domain protein</fullName>
    </submittedName>
</protein>
<reference evidence="2 3" key="1">
    <citation type="journal article" date="2010" name="Stand. Genomic Sci.">
        <title>Complete genome sequence of Thermosphaera aggregans type strain (M11TL).</title>
        <authorList>
            <person name="Spring S."/>
            <person name="Rachel R."/>
            <person name="Lapidus A."/>
            <person name="Davenport K."/>
            <person name="Tice H."/>
            <person name="Copeland A."/>
            <person name="Cheng J.F."/>
            <person name="Lucas S."/>
            <person name="Chen F."/>
            <person name="Nolan M."/>
            <person name="Bruce D."/>
            <person name="Goodwin L."/>
            <person name="Pitluck S."/>
            <person name="Ivanova N."/>
            <person name="Mavromatis K."/>
            <person name="Ovchinnikova G."/>
            <person name="Pati A."/>
            <person name="Chen A."/>
            <person name="Palaniappan K."/>
            <person name="Land M."/>
            <person name="Hauser L."/>
            <person name="Chang Y.J."/>
            <person name="Jeffries C.C."/>
            <person name="Brettin T."/>
            <person name="Detter J.C."/>
            <person name="Tapia R."/>
            <person name="Han C."/>
            <person name="Heimerl T."/>
            <person name="Weikl F."/>
            <person name="Brambilla E."/>
            <person name="Goker M."/>
            <person name="Bristow J."/>
            <person name="Eisen J.A."/>
            <person name="Markowitz V."/>
            <person name="Hugenholtz P."/>
            <person name="Kyrpides N.C."/>
            <person name="Klenk H.P."/>
        </authorList>
    </citation>
    <scope>NUCLEOTIDE SEQUENCE [LARGE SCALE GENOMIC DNA]</scope>
    <source>
        <strain evidence="3">DSM 11486 / M11TL</strain>
    </source>
</reference>
<evidence type="ECO:0000259" key="1">
    <source>
        <dbReference type="SMART" id="SM00306"/>
    </source>
</evidence>
<dbReference type="KEGG" id="tag:Tagg_0427"/>
<evidence type="ECO:0000313" key="3">
    <source>
        <dbReference type="Proteomes" id="UP000002376"/>
    </source>
</evidence>
<sequence length="568" mass="63974">MEEQVRGVLKGIDYQNPLTIYRGERIRRIIDFLGGKGEKIPLDLAIDTFYVFYLPFPILSEDADPSNRNYQVVKYLMKSPSLHSIKGKTLIDPFMSGLAASVFLSEYESLEEAQRSRHSRSTDNSEESRDASEVRRIVEKAIVNTMMDVEHVRRLKSVMEGLEPGSISQLSFEEYGPELLRLARTTDVRRILELIEGLKPWELGLKKKSERHKHGEIGGYEPGRDIERLTPSSRILPDELFYLRFLSSRLLLYEKRVEESLGPIYVLLDKCLDGESLVELSNGRLKKLREIRVGDEVVSAKISSKGVPVVSSAEVVEIVEDVKPVYGLKTEAGVLKASGNHVIPVFQNSSTILKQASEVQPGEHLYAYDYRESGFKPVRLLEKMMLGVEKVFDIRLGKDHFFTANGVLVHNSGSMDGVKITWAKAVALGLYIRAVREHREFYVRFFDSQPYPLIKVGRRPKAREVVELMNYIARVKGSGGTDISRALITASTDIRTGASGETSDIILITDGVDRIAEQHVSYNLKRAGANLYSVMILGENPSLKKVSTKYFSVTRLGRSSALKIIEVR</sequence>
<dbReference type="NCBIfam" id="TIGR01443">
    <property type="entry name" value="intein_Cterm"/>
    <property type="match status" value="1"/>
</dbReference>
<dbReference type="EMBL" id="CP001939">
    <property type="protein sequence ID" value="ADG90702.1"/>
    <property type="molecule type" value="Genomic_DNA"/>
</dbReference>
<dbReference type="PANTHER" id="PTHR36846:SF1">
    <property type="entry name" value="PROTEIN VIAA"/>
    <property type="match status" value="1"/>
</dbReference>
<dbReference type="GO" id="GO:0005829">
    <property type="term" value="C:cytosol"/>
    <property type="evidence" value="ECO:0007669"/>
    <property type="project" value="TreeGrafter"/>
</dbReference>
<accession>D5U0Q2</accession>
<reference evidence="3" key="2">
    <citation type="journal article" date="2010" name="Stand. Genomic Sci.">
        <title>Complete genome sequence of Thermosphaera aggregans type strain (M11TLT).</title>
        <authorList>
            <person name="Spring S."/>
            <person name="Rachel R."/>
            <person name="Lapidus A."/>
            <person name="Davenport K."/>
            <person name="Tice H."/>
            <person name="Copeland A."/>
            <person name="Cheng J.-F."/>
            <person name="Lucas S."/>
            <person name="Chen F."/>
            <person name="Nolan M."/>
            <person name="Bruce D."/>
            <person name="Goodwin L."/>
            <person name="Pitluck S."/>
            <person name="Ivanova N."/>
            <person name="Mavromatis K."/>
            <person name="Ovchinnikova G."/>
            <person name="Pati A."/>
            <person name="Chen A."/>
            <person name="Palaniappan K."/>
            <person name="Land M."/>
            <person name="Hauser L."/>
            <person name="Chang Y.-J."/>
            <person name="Jeffries C.C."/>
            <person name="Brettin T."/>
            <person name="Detter J.C."/>
            <person name="Tapia R."/>
            <person name="Han C."/>
            <person name="Heimerl T."/>
            <person name="Weikl F."/>
            <person name="Brambilla E."/>
            <person name="Goker M."/>
            <person name="Bristow J."/>
            <person name="Eisen J.A."/>
            <person name="Markowitz V."/>
            <person name="Hugenholtz P."/>
            <person name="Kyrpides N.C."/>
            <person name="Klenk H.-P."/>
        </authorList>
    </citation>
    <scope>NUCLEOTIDE SEQUENCE [LARGE SCALE GENOMIC DNA]</scope>
    <source>
        <strain evidence="3">DSM 11486 / M11TL</strain>
    </source>
</reference>
<dbReference type="SMART" id="SM00306">
    <property type="entry name" value="HintN"/>
    <property type="match status" value="1"/>
</dbReference>
<dbReference type="Gene3D" id="2.170.16.10">
    <property type="entry name" value="Hedgehog/Intein (Hint) domain"/>
    <property type="match status" value="1"/>
</dbReference>
<dbReference type="Pfam" id="PF13768">
    <property type="entry name" value="VWA_3"/>
    <property type="match status" value="1"/>
</dbReference>
<dbReference type="RefSeq" id="WP_013129295.1">
    <property type="nucleotide sequence ID" value="NC_014160.1"/>
</dbReference>
<dbReference type="eggNOG" id="arCOG00442">
    <property type="taxonomic scope" value="Archaea"/>
</dbReference>
<gene>
    <name evidence="2" type="ordered locus">Tagg_0427</name>
</gene>
<dbReference type="STRING" id="633148.Tagg_0427"/>
<dbReference type="InterPro" id="IPR003587">
    <property type="entry name" value="Hint_dom_N"/>
</dbReference>
<feature type="domain" description="Hint" evidence="1">
    <location>
        <begin position="269"/>
        <end position="369"/>
    </location>
</feature>
<dbReference type="PANTHER" id="PTHR36846">
    <property type="entry name" value="PROTEIN VIAA"/>
    <property type="match status" value="1"/>
</dbReference>
<dbReference type="HOGENOM" id="CLU_598029_0_0_2"/>
<dbReference type="InterPro" id="IPR036465">
    <property type="entry name" value="vWFA_dom_sf"/>
</dbReference>
<evidence type="ECO:0000313" key="2">
    <source>
        <dbReference type="EMBL" id="ADG90702.1"/>
    </source>
</evidence>
<dbReference type="Gene3D" id="3.40.50.410">
    <property type="entry name" value="von Willebrand factor, type A domain"/>
    <property type="match status" value="1"/>
</dbReference>
<dbReference type="InterPro" id="IPR030934">
    <property type="entry name" value="Intein_C"/>
</dbReference>
<dbReference type="CDD" id="cd00081">
    <property type="entry name" value="Hint"/>
    <property type="match status" value="1"/>
</dbReference>
<dbReference type="SUPFAM" id="SSF51294">
    <property type="entry name" value="Hedgehog/intein (Hint) domain"/>
    <property type="match status" value="1"/>
</dbReference>
<dbReference type="PROSITE" id="PS50818">
    <property type="entry name" value="INTEIN_C_TER"/>
    <property type="match status" value="1"/>
</dbReference>
<dbReference type="AlphaFoldDB" id="D5U0Q2"/>
<name>D5U0Q2_THEAM</name>
<proteinExistence type="predicted"/>
<organism evidence="2 3">
    <name type="scientific">Thermosphaera aggregans (strain DSM 11486 / M11TL)</name>
    <dbReference type="NCBI Taxonomy" id="633148"/>
    <lineage>
        <taxon>Archaea</taxon>
        <taxon>Thermoproteota</taxon>
        <taxon>Thermoprotei</taxon>
        <taxon>Desulfurococcales</taxon>
        <taxon>Desulfurococcaceae</taxon>
        <taxon>Thermosphaera</taxon>
    </lineage>
</organism>
<dbReference type="InterPro" id="IPR036844">
    <property type="entry name" value="Hint_dom_sf"/>
</dbReference>
<dbReference type="SUPFAM" id="SSF53300">
    <property type="entry name" value="vWA-like"/>
    <property type="match status" value="1"/>
</dbReference>
<dbReference type="InterPro" id="IPR002035">
    <property type="entry name" value="VWF_A"/>
</dbReference>
<dbReference type="Proteomes" id="UP000002376">
    <property type="component" value="Chromosome"/>
</dbReference>